<keyword evidence="1" id="KW-0812">Transmembrane</keyword>
<sequence length="57" mass="6651">MKLSLKYIAVILFFCFLSFNDSILRRISKDKIKIEKIEQYLVDSGQSVLNQVVIDLN</sequence>
<evidence type="ECO:0000256" key="1">
    <source>
        <dbReference type="SAM" id="Phobius"/>
    </source>
</evidence>
<protein>
    <submittedName>
        <fullName evidence="2">Uncharacterized protein</fullName>
    </submittedName>
</protein>
<feature type="transmembrane region" description="Helical" evidence="1">
    <location>
        <begin position="6"/>
        <end position="24"/>
    </location>
</feature>
<dbReference type="KEGG" id="camu:CA2015_4626"/>
<keyword evidence="1" id="KW-1133">Transmembrane helix</keyword>
<reference evidence="2 3" key="1">
    <citation type="submission" date="2015-07" db="EMBL/GenBank/DDBJ databases">
        <authorList>
            <person name="Kim K.M."/>
        </authorList>
    </citation>
    <scope>NUCLEOTIDE SEQUENCE [LARGE SCALE GENOMIC DNA]</scope>
    <source>
        <strain evidence="2 3">KCTC 12363</strain>
    </source>
</reference>
<dbReference type="Proteomes" id="UP000036520">
    <property type="component" value="Chromosome"/>
</dbReference>
<keyword evidence="1" id="KW-0472">Membrane</keyword>
<organism evidence="2 3">
    <name type="scientific">Cyclobacterium amurskyense</name>
    <dbReference type="NCBI Taxonomy" id="320787"/>
    <lineage>
        <taxon>Bacteria</taxon>
        <taxon>Pseudomonadati</taxon>
        <taxon>Bacteroidota</taxon>
        <taxon>Cytophagia</taxon>
        <taxon>Cytophagales</taxon>
        <taxon>Cyclobacteriaceae</taxon>
        <taxon>Cyclobacterium</taxon>
    </lineage>
</organism>
<proteinExistence type="predicted"/>
<dbReference type="RefSeq" id="WP_157470574.1">
    <property type="nucleotide sequence ID" value="NZ_CAXBGM010000043.1"/>
</dbReference>
<evidence type="ECO:0000313" key="3">
    <source>
        <dbReference type="Proteomes" id="UP000036520"/>
    </source>
</evidence>
<evidence type="ECO:0000313" key="2">
    <source>
        <dbReference type="EMBL" id="AKP53961.1"/>
    </source>
</evidence>
<accession>A0A0H4PHH8</accession>
<dbReference type="AlphaFoldDB" id="A0A0H4PHH8"/>
<dbReference type="EMBL" id="CP012040">
    <property type="protein sequence ID" value="AKP53961.1"/>
    <property type="molecule type" value="Genomic_DNA"/>
</dbReference>
<name>A0A0H4PHH8_9BACT</name>
<gene>
    <name evidence="2" type="ORF">CA2015_4626</name>
</gene>
<keyword evidence="3" id="KW-1185">Reference proteome</keyword>